<dbReference type="GO" id="GO:0006890">
    <property type="term" value="P:retrograde vesicle-mediated transport, Golgi to endoplasmic reticulum"/>
    <property type="evidence" value="ECO:0007669"/>
    <property type="project" value="InterPro"/>
</dbReference>
<keyword evidence="3 11" id="KW-0812">Transmembrane</keyword>
<evidence type="ECO:0000259" key="12">
    <source>
        <dbReference type="Pfam" id="PF03908"/>
    </source>
</evidence>
<evidence type="ECO:0000256" key="2">
    <source>
        <dbReference type="ARBA" id="ARBA00022448"/>
    </source>
</evidence>
<keyword evidence="4" id="KW-0256">Endoplasmic reticulum</keyword>
<name>A0A0L0DT48_THETB</name>
<evidence type="ECO:0000256" key="7">
    <source>
        <dbReference type="ARBA" id="ARBA00023054"/>
    </source>
</evidence>
<evidence type="ECO:0000313" key="14">
    <source>
        <dbReference type="Proteomes" id="UP000054408"/>
    </source>
</evidence>
<sequence length="315" mass="33582">MGLVVMVVVARELRVSEAVAKLHASGAGPAEVARRMKIIQKELQVLEEMVEVEVLRMRATMAAQDSARGTFSKLADSLTAAASASQSSEKRSATEGDNVSAGGELEMLRTHRQEIVRLKSMLRAARVAAAAGHERGLVAARNELLGYSDRDRDENEAKKRRKDRAAVARSVRSINAGMLRTRQLMASSLERGANALDLLASSSGTIADVGNVYSQYDAGVDEAFASTRRITERASTDRLLISLAFLVFCASVLFVLHQRLGVLTPAMLFLRPLWQTVFPAASEPASSAADAVGVGAGAGAGALEVDLLDEHGGPR</sequence>
<evidence type="ECO:0000313" key="13">
    <source>
        <dbReference type="EMBL" id="KNC55402.1"/>
    </source>
</evidence>
<keyword evidence="2" id="KW-0813">Transport</keyword>
<accession>A0A0L0DT48</accession>
<evidence type="ECO:0000256" key="1">
    <source>
        <dbReference type="ARBA" id="ARBA00004163"/>
    </source>
</evidence>
<dbReference type="Proteomes" id="UP000054408">
    <property type="component" value="Unassembled WGS sequence"/>
</dbReference>
<evidence type="ECO:0000256" key="9">
    <source>
        <dbReference type="ARBA" id="ARBA00037934"/>
    </source>
</evidence>
<evidence type="ECO:0000256" key="3">
    <source>
        <dbReference type="ARBA" id="ARBA00022692"/>
    </source>
</evidence>
<dbReference type="GeneID" id="25569129"/>
<dbReference type="PANTHER" id="PTHR12825:SF0">
    <property type="entry name" value="VESICLE TRANSPORT PROTEIN SEC20"/>
    <property type="match status" value="1"/>
</dbReference>
<evidence type="ECO:0000256" key="5">
    <source>
        <dbReference type="ARBA" id="ARBA00022892"/>
    </source>
</evidence>
<feature type="domain" description="Sec20 C-terminal" evidence="12">
    <location>
        <begin position="173"/>
        <end position="260"/>
    </location>
</feature>
<dbReference type="Pfam" id="PF03908">
    <property type="entry name" value="Sec20"/>
    <property type="match status" value="1"/>
</dbReference>
<gene>
    <name evidence="13" type="ORF">AMSG_11062</name>
</gene>
<dbReference type="AlphaFoldDB" id="A0A0L0DT48"/>
<evidence type="ECO:0000256" key="4">
    <source>
        <dbReference type="ARBA" id="ARBA00022824"/>
    </source>
</evidence>
<dbReference type="GO" id="GO:0031201">
    <property type="term" value="C:SNARE complex"/>
    <property type="evidence" value="ECO:0007669"/>
    <property type="project" value="TreeGrafter"/>
</dbReference>
<dbReference type="EMBL" id="GL349501">
    <property type="protein sequence ID" value="KNC55402.1"/>
    <property type="molecule type" value="Genomic_DNA"/>
</dbReference>
<dbReference type="InterPro" id="IPR056173">
    <property type="entry name" value="Sec20_C"/>
</dbReference>
<keyword evidence="7" id="KW-0175">Coiled coil</keyword>
<keyword evidence="5" id="KW-0931">ER-Golgi transport</keyword>
<protein>
    <recommendedName>
        <fullName evidence="12">Sec20 C-terminal domain-containing protein</fullName>
    </recommendedName>
</protein>
<dbReference type="GO" id="GO:0005789">
    <property type="term" value="C:endoplasmic reticulum membrane"/>
    <property type="evidence" value="ECO:0007669"/>
    <property type="project" value="UniProtKB-SubCell"/>
</dbReference>
<feature type="transmembrane region" description="Helical" evidence="11">
    <location>
        <begin position="239"/>
        <end position="257"/>
    </location>
</feature>
<evidence type="ECO:0000256" key="6">
    <source>
        <dbReference type="ARBA" id="ARBA00022989"/>
    </source>
</evidence>
<organism evidence="13 14">
    <name type="scientific">Thecamonas trahens ATCC 50062</name>
    <dbReference type="NCBI Taxonomy" id="461836"/>
    <lineage>
        <taxon>Eukaryota</taxon>
        <taxon>Apusozoa</taxon>
        <taxon>Apusomonadida</taxon>
        <taxon>Apusomonadidae</taxon>
        <taxon>Thecamonas</taxon>
    </lineage>
</organism>
<reference evidence="13 14" key="1">
    <citation type="submission" date="2010-05" db="EMBL/GenBank/DDBJ databases">
        <title>The Genome Sequence of Thecamonas trahens ATCC 50062.</title>
        <authorList>
            <consortium name="The Broad Institute Genome Sequencing Platform"/>
            <person name="Russ C."/>
            <person name="Cuomo C."/>
            <person name="Shea T."/>
            <person name="Young S.K."/>
            <person name="Zeng Q."/>
            <person name="Koehrsen M."/>
            <person name="Haas B."/>
            <person name="Borodovsky M."/>
            <person name="Guigo R."/>
            <person name="Alvarado L."/>
            <person name="Berlin A."/>
            <person name="Bochicchio J."/>
            <person name="Borenstein D."/>
            <person name="Chapman S."/>
            <person name="Chen Z."/>
            <person name="Freedman E."/>
            <person name="Gellesch M."/>
            <person name="Goldberg J."/>
            <person name="Griggs A."/>
            <person name="Gujja S."/>
            <person name="Heilman E."/>
            <person name="Heiman D."/>
            <person name="Hepburn T."/>
            <person name="Howarth C."/>
            <person name="Jen D."/>
            <person name="Larson L."/>
            <person name="Mehta T."/>
            <person name="Park D."/>
            <person name="Pearson M."/>
            <person name="Roberts A."/>
            <person name="Saif S."/>
            <person name="Shenoy N."/>
            <person name="Sisk P."/>
            <person name="Stolte C."/>
            <person name="Sykes S."/>
            <person name="Thomson T."/>
            <person name="Walk T."/>
            <person name="White J."/>
            <person name="Yandava C."/>
            <person name="Burger G."/>
            <person name="Gray M.W."/>
            <person name="Holland P.W.H."/>
            <person name="King N."/>
            <person name="Lang F.B.F."/>
            <person name="Roger A.J."/>
            <person name="Ruiz-Trillo I."/>
            <person name="Lander E."/>
            <person name="Nusbaum C."/>
        </authorList>
    </citation>
    <scope>NUCLEOTIDE SEQUENCE [LARGE SCALE GENOMIC DNA]</scope>
    <source>
        <strain evidence="13 14">ATCC 50062</strain>
    </source>
</reference>
<dbReference type="GO" id="GO:0005484">
    <property type="term" value="F:SNAP receptor activity"/>
    <property type="evidence" value="ECO:0007669"/>
    <property type="project" value="InterPro"/>
</dbReference>
<comment type="subcellular location">
    <subcellularLocation>
        <location evidence="1">Endoplasmic reticulum membrane</location>
        <topology evidence="1">Single-pass type IV membrane protein</topology>
    </subcellularLocation>
</comment>
<feature type="region of interest" description="Disordered" evidence="10">
    <location>
        <begin position="83"/>
        <end position="105"/>
    </location>
</feature>
<evidence type="ECO:0000256" key="8">
    <source>
        <dbReference type="ARBA" id="ARBA00023136"/>
    </source>
</evidence>
<evidence type="ECO:0000256" key="11">
    <source>
        <dbReference type="SAM" id="Phobius"/>
    </source>
</evidence>
<dbReference type="RefSeq" id="XP_013752941.1">
    <property type="nucleotide sequence ID" value="XM_013897487.1"/>
</dbReference>
<keyword evidence="6 11" id="KW-1133">Transmembrane helix</keyword>
<proteinExistence type="inferred from homology"/>
<dbReference type="PANTHER" id="PTHR12825">
    <property type="entry name" value="BNIP1-RELATED"/>
    <property type="match status" value="1"/>
</dbReference>
<keyword evidence="14" id="KW-1185">Reference proteome</keyword>
<comment type="similarity">
    <text evidence="9">Belongs to the SEC20 family.</text>
</comment>
<keyword evidence="8 11" id="KW-0472">Membrane</keyword>
<dbReference type="InterPro" id="IPR005606">
    <property type="entry name" value="Sec20"/>
</dbReference>
<dbReference type="OMA" id="RSINAGM"/>
<evidence type="ECO:0000256" key="10">
    <source>
        <dbReference type="SAM" id="MobiDB-lite"/>
    </source>
</evidence>